<dbReference type="EMBL" id="FMYG01000004">
    <property type="protein sequence ID" value="SDC38705.1"/>
    <property type="molecule type" value="Genomic_DNA"/>
</dbReference>
<accession>A0A1G6L7H5</accession>
<evidence type="ECO:0000256" key="1">
    <source>
        <dbReference type="SAM" id="MobiDB-lite"/>
    </source>
</evidence>
<evidence type="ECO:0000256" key="2">
    <source>
        <dbReference type="SAM" id="Phobius"/>
    </source>
</evidence>
<name>A0A1G6L7H5_9MICO</name>
<dbReference type="AlphaFoldDB" id="A0A1G6L7H5"/>
<dbReference type="RefSeq" id="WP_058232401.1">
    <property type="nucleotide sequence ID" value="NZ_FMYG01000004.1"/>
</dbReference>
<feature type="compositionally biased region" description="Basic and acidic residues" evidence="1">
    <location>
        <begin position="307"/>
        <end position="337"/>
    </location>
</feature>
<evidence type="ECO:0000313" key="3">
    <source>
        <dbReference type="EMBL" id="SDC38705.1"/>
    </source>
</evidence>
<feature type="transmembrane region" description="Helical" evidence="2">
    <location>
        <begin position="145"/>
        <end position="167"/>
    </location>
</feature>
<feature type="region of interest" description="Disordered" evidence="1">
    <location>
        <begin position="307"/>
        <end position="360"/>
    </location>
</feature>
<dbReference type="STRING" id="993073.AS029_09830"/>
<feature type="transmembrane region" description="Helical" evidence="2">
    <location>
        <begin position="187"/>
        <end position="207"/>
    </location>
</feature>
<keyword evidence="2" id="KW-0812">Transmembrane</keyword>
<sequence length="426" mass="46655">MTDQTPHDGITPDDRERLAASADETADRDRPVSAVRAEEHRSVPASAHANSGSHDRNDSPTGRAPQYGVGPFSVREVALLGIWVVAFFVSFFRTNLLDSPSGVLVGGVNVWLSGLWWIPTIALPTVAVGLLVLRRLSPQGIRRVGSLGIDQFASVAFTVSALVWIAWVWDTVVVFDETGIWTRSWVIWVEAVVLLAGVVLTVFAPLIPPFSQDFRDREDVPAHRNARPIRPVVARPRAPRPPARSHSGHRAPQAGEEHTAVHDDAPTPGSYTGSTDLAHDDAAPRTTVLPAHAADDNDTDVFAPLRAGRDEDRHDESPRVEFTHDEHRDDSDRDGHGAARSASETAYGREDAVGDRHDEREHAHAQAFWALAPVEREVVDDYGTPIFRIGPTAWALVVEDRGETFVVRHDDGRIGYLHDVSGVTRG</sequence>
<proteinExistence type="predicted"/>
<feature type="compositionally biased region" description="Basic and acidic residues" evidence="1">
    <location>
        <begin position="25"/>
        <end position="42"/>
    </location>
</feature>
<dbReference type="Proteomes" id="UP000183203">
    <property type="component" value="Unassembled WGS sequence"/>
</dbReference>
<feature type="region of interest" description="Disordered" evidence="1">
    <location>
        <begin position="1"/>
        <end position="64"/>
    </location>
</feature>
<organism evidence="3 4">
    <name type="scientific">Microbacterium enclense</name>
    <dbReference type="NCBI Taxonomy" id="993073"/>
    <lineage>
        <taxon>Bacteria</taxon>
        <taxon>Bacillati</taxon>
        <taxon>Actinomycetota</taxon>
        <taxon>Actinomycetes</taxon>
        <taxon>Micrococcales</taxon>
        <taxon>Microbacteriaceae</taxon>
        <taxon>Microbacterium</taxon>
    </lineage>
</organism>
<keyword evidence="2" id="KW-1133">Transmembrane helix</keyword>
<feature type="region of interest" description="Disordered" evidence="1">
    <location>
        <begin position="218"/>
        <end position="280"/>
    </location>
</feature>
<gene>
    <name evidence="3" type="ORF">SAMN05216418_2232</name>
</gene>
<feature type="transmembrane region" description="Helical" evidence="2">
    <location>
        <begin position="77"/>
        <end position="94"/>
    </location>
</feature>
<protein>
    <submittedName>
        <fullName evidence="3">Uncharacterized protein</fullName>
    </submittedName>
</protein>
<reference evidence="3 4" key="1">
    <citation type="submission" date="2016-09" db="EMBL/GenBank/DDBJ databases">
        <authorList>
            <person name="Capua I."/>
            <person name="De Benedictis P."/>
            <person name="Joannis T."/>
            <person name="Lombin L.H."/>
            <person name="Cattoli G."/>
        </authorList>
    </citation>
    <scope>NUCLEOTIDE SEQUENCE [LARGE SCALE GENOMIC DNA]</scope>
    <source>
        <strain evidence="3 4">NIO-1002</strain>
    </source>
</reference>
<keyword evidence="2" id="KW-0472">Membrane</keyword>
<feature type="compositionally biased region" description="Basic and acidic residues" evidence="1">
    <location>
        <begin position="347"/>
        <end position="360"/>
    </location>
</feature>
<feature type="transmembrane region" description="Helical" evidence="2">
    <location>
        <begin position="114"/>
        <end position="133"/>
    </location>
</feature>
<feature type="compositionally biased region" description="Basic and acidic residues" evidence="1">
    <location>
        <begin position="255"/>
        <end position="265"/>
    </location>
</feature>
<evidence type="ECO:0000313" key="4">
    <source>
        <dbReference type="Proteomes" id="UP000183203"/>
    </source>
</evidence>